<gene>
    <name evidence="1" type="ORF">JOF44_001205</name>
</gene>
<comment type="caution">
    <text evidence="1">The sequence shown here is derived from an EMBL/GenBank/DDBJ whole genome shotgun (WGS) entry which is preliminary data.</text>
</comment>
<evidence type="ECO:0000313" key="2">
    <source>
        <dbReference type="Proteomes" id="UP000698222"/>
    </source>
</evidence>
<proteinExistence type="predicted"/>
<evidence type="ECO:0000313" key="1">
    <source>
        <dbReference type="EMBL" id="MBP2408302.1"/>
    </source>
</evidence>
<reference evidence="1 2" key="1">
    <citation type="submission" date="2021-03" db="EMBL/GenBank/DDBJ databases">
        <title>Sequencing the genomes of 1000 actinobacteria strains.</title>
        <authorList>
            <person name="Klenk H.-P."/>
        </authorList>
    </citation>
    <scope>NUCLEOTIDE SEQUENCE [LARGE SCALE GENOMIC DNA]</scope>
    <source>
        <strain evidence="1 2">DSM 14564</strain>
    </source>
</reference>
<dbReference type="RefSeq" id="WP_209888613.1">
    <property type="nucleotide sequence ID" value="NZ_BAAAJV010000023.1"/>
</dbReference>
<organism evidence="1 2">
    <name type="scientific">Brachybacterium fresconis</name>
    <dbReference type="NCBI Taxonomy" id="173363"/>
    <lineage>
        <taxon>Bacteria</taxon>
        <taxon>Bacillati</taxon>
        <taxon>Actinomycetota</taxon>
        <taxon>Actinomycetes</taxon>
        <taxon>Micrococcales</taxon>
        <taxon>Dermabacteraceae</taxon>
        <taxon>Brachybacterium</taxon>
    </lineage>
</organism>
<name>A0ABS4YHN5_9MICO</name>
<sequence>MDLVVLEGDAITAITQTPPDQVDQIIEHCQVLQQAVADDAPYIPVQSNGAGGMFTTKQWSGLKQAEEIDYFPRVDGYNNMIRTIADFTPTKG</sequence>
<dbReference type="Gene3D" id="3.10.105.10">
    <property type="entry name" value="Dipeptide-binding Protein, Domain 3"/>
    <property type="match status" value="1"/>
</dbReference>
<protein>
    <submittedName>
        <fullName evidence="1">Uncharacterized protein</fullName>
    </submittedName>
</protein>
<dbReference type="Proteomes" id="UP000698222">
    <property type="component" value="Unassembled WGS sequence"/>
</dbReference>
<keyword evidence="2" id="KW-1185">Reference proteome</keyword>
<dbReference type="Gene3D" id="3.40.190.10">
    <property type="entry name" value="Periplasmic binding protein-like II"/>
    <property type="match status" value="1"/>
</dbReference>
<dbReference type="EMBL" id="JAGIOC010000001">
    <property type="protein sequence ID" value="MBP2408302.1"/>
    <property type="molecule type" value="Genomic_DNA"/>
</dbReference>
<accession>A0ABS4YHN5</accession>